<dbReference type="InterPro" id="IPR015946">
    <property type="entry name" value="KH_dom-like_a/b"/>
</dbReference>
<evidence type="ECO:0000256" key="2">
    <source>
        <dbReference type="ARBA" id="ARBA00022884"/>
    </source>
</evidence>
<dbReference type="CDD" id="cd22533">
    <property type="entry name" value="KH-II_YlqC-like"/>
    <property type="match status" value="1"/>
</dbReference>
<proteinExistence type="inferred from homology"/>
<dbReference type="AlphaFoldDB" id="A0A6J7R4H0"/>
<feature type="region of interest" description="Disordered" evidence="3">
    <location>
        <begin position="1"/>
        <end position="40"/>
    </location>
</feature>
<dbReference type="HAMAP" id="MF_00088">
    <property type="entry name" value="KhpA"/>
    <property type="match status" value="1"/>
</dbReference>
<dbReference type="PANTHER" id="PTHR34654">
    <property type="entry name" value="UPF0109 PROTEIN SCO5592"/>
    <property type="match status" value="1"/>
</dbReference>
<evidence type="ECO:0000256" key="1">
    <source>
        <dbReference type="ARBA" id="ARBA00022490"/>
    </source>
</evidence>
<dbReference type="InterPro" id="IPR020627">
    <property type="entry name" value="KhpA"/>
</dbReference>
<evidence type="ECO:0000313" key="6">
    <source>
        <dbReference type="EMBL" id="CAB5023602.1"/>
    </source>
</evidence>
<dbReference type="EMBL" id="CAFBOR010000005">
    <property type="protein sequence ID" value="CAB4975926.1"/>
    <property type="molecule type" value="Genomic_DNA"/>
</dbReference>
<dbReference type="EMBL" id="CAFBPF010000214">
    <property type="protein sequence ID" value="CAB5023602.1"/>
    <property type="molecule type" value="Genomic_DNA"/>
</dbReference>
<dbReference type="PANTHER" id="PTHR34654:SF1">
    <property type="entry name" value="RNA-BINDING PROTEIN KHPA"/>
    <property type="match status" value="1"/>
</dbReference>
<name>A0A6J7R4H0_9ZZZZ</name>
<keyword evidence="2" id="KW-0694">RNA-binding</keyword>
<sequence length="118" mass="12292">MSSDFEDEVAGPGNRIEENSSDSGNFLEDEVGGPGNSIEGGTAKAVVDYVARSIVESPDAVDVTAKQRGEVVELLIAADSNDMGRLIGKRGRVIQAMRQLARAAGAADGVKTTVDVLE</sequence>
<gene>
    <name evidence="4" type="ORF">UFOPK2925_00778</name>
    <name evidence="5" type="ORF">UFOPK3974_00076</name>
    <name evidence="6" type="ORF">UFOPK4071_01370</name>
</gene>
<evidence type="ECO:0000313" key="5">
    <source>
        <dbReference type="EMBL" id="CAB4975926.1"/>
    </source>
</evidence>
<keyword evidence="1" id="KW-0963">Cytoplasm</keyword>
<evidence type="ECO:0000313" key="4">
    <source>
        <dbReference type="EMBL" id="CAB4779754.1"/>
    </source>
</evidence>
<dbReference type="GO" id="GO:0003723">
    <property type="term" value="F:RNA binding"/>
    <property type="evidence" value="ECO:0007669"/>
    <property type="project" value="UniProtKB-KW"/>
</dbReference>
<reference evidence="6" key="1">
    <citation type="submission" date="2020-05" db="EMBL/GenBank/DDBJ databases">
        <authorList>
            <person name="Chiriac C."/>
            <person name="Salcher M."/>
            <person name="Ghai R."/>
            <person name="Kavagutti S V."/>
        </authorList>
    </citation>
    <scope>NUCLEOTIDE SEQUENCE</scope>
</reference>
<protein>
    <submittedName>
        <fullName evidence="6">Unannotated protein</fullName>
    </submittedName>
</protein>
<accession>A0A6J7R4H0</accession>
<dbReference type="PROSITE" id="PS50084">
    <property type="entry name" value="KH_TYPE_1"/>
    <property type="match status" value="1"/>
</dbReference>
<organism evidence="6">
    <name type="scientific">freshwater metagenome</name>
    <dbReference type="NCBI Taxonomy" id="449393"/>
    <lineage>
        <taxon>unclassified sequences</taxon>
        <taxon>metagenomes</taxon>
        <taxon>ecological metagenomes</taxon>
    </lineage>
</organism>
<dbReference type="Gene3D" id="3.30.300.20">
    <property type="match status" value="1"/>
</dbReference>
<dbReference type="Pfam" id="PF13083">
    <property type="entry name" value="KH_KhpA-B"/>
    <property type="match status" value="1"/>
</dbReference>
<dbReference type="EMBL" id="CAEZZU010000103">
    <property type="protein sequence ID" value="CAB4779754.1"/>
    <property type="molecule type" value="Genomic_DNA"/>
</dbReference>
<evidence type="ECO:0000256" key="3">
    <source>
        <dbReference type="SAM" id="MobiDB-lite"/>
    </source>
</evidence>